<feature type="region of interest" description="Disordered" evidence="1">
    <location>
        <begin position="1"/>
        <end position="52"/>
    </location>
</feature>
<evidence type="ECO:0000313" key="3">
    <source>
        <dbReference type="EMBL" id="RXK37522.1"/>
    </source>
</evidence>
<sequence length="404" mass="45422">MASKPSSTPAAHMSRSAALLAAEARLKGLPNPGTEPPPVVEEKWEPPSEKEDRDTKIKLVRLLDRGIVRDNTYERCAQCVETLVKIATNILQNENEPKYRTIRATNSMLKNSVLACAGGHEFLIALGFRVQKENFEAHYVIQPTRRRMHELRIGTEALTEHLAVVQDRLNQQLASKQAAKNEADICKARALAEIDNDREEARARQVRERQLRELRTAAHAKVEADEAMREEEARAAEAREAVRRKRELAQSAKDSGEELEGSHAGVEGYRSAEEIERSGSNTGQVIPAPTSRDTITPDIPSNTNTSLNDIPGQFPVDEATGRNNRVRPRDDNHEYDTRGQRSRTDPMRPKPPHSTVMAVGPDMMDRLIQSGVQSSVRPQRRREWEEEEEGDIHYWPGEGQMLGD</sequence>
<organism evidence="3 4">
    <name type="scientific">Tremella mesenterica</name>
    <name type="common">Jelly fungus</name>
    <dbReference type="NCBI Taxonomy" id="5217"/>
    <lineage>
        <taxon>Eukaryota</taxon>
        <taxon>Fungi</taxon>
        <taxon>Dikarya</taxon>
        <taxon>Basidiomycota</taxon>
        <taxon>Agaricomycotina</taxon>
        <taxon>Tremellomycetes</taxon>
        <taxon>Tremellales</taxon>
        <taxon>Tremellaceae</taxon>
        <taxon>Tremella</taxon>
    </lineage>
</organism>
<dbReference type="SUPFAM" id="SSF143503">
    <property type="entry name" value="PUG domain-like"/>
    <property type="match status" value="1"/>
</dbReference>
<proteinExistence type="predicted"/>
<evidence type="ECO:0000259" key="2">
    <source>
        <dbReference type="Pfam" id="PF09409"/>
    </source>
</evidence>
<accession>A0A4Q1BIV8</accession>
<dbReference type="Gene3D" id="1.20.58.2190">
    <property type="match status" value="1"/>
</dbReference>
<dbReference type="InterPro" id="IPR036339">
    <property type="entry name" value="PUB-like_dom_sf"/>
</dbReference>
<keyword evidence="4" id="KW-1185">Reference proteome</keyword>
<dbReference type="Pfam" id="PF09409">
    <property type="entry name" value="PUB"/>
    <property type="match status" value="1"/>
</dbReference>
<dbReference type="InterPro" id="IPR018997">
    <property type="entry name" value="PUB_domain"/>
</dbReference>
<dbReference type="PANTHER" id="PTHR23153">
    <property type="entry name" value="UBX-RELATED"/>
    <property type="match status" value="1"/>
</dbReference>
<dbReference type="STRING" id="5217.A0A4Q1BIV8"/>
<dbReference type="CDD" id="cd09212">
    <property type="entry name" value="PUB"/>
    <property type="match status" value="1"/>
</dbReference>
<protein>
    <recommendedName>
        <fullName evidence="2">PUB domain-containing protein</fullName>
    </recommendedName>
</protein>
<feature type="compositionally biased region" description="Polar residues" evidence="1">
    <location>
        <begin position="291"/>
        <end position="308"/>
    </location>
</feature>
<evidence type="ECO:0000256" key="1">
    <source>
        <dbReference type="SAM" id="MobiDB-lite"/>
    </source>
</evidence>
<feature type="compositionally biased region" description="Basic and acidic residues" evidence="1">
    <location>
        <begin position="327"/>
        <end position="348"/>
    </location>
</feature>
<feature type="region of interest" description="Disordered" evidence="1">
    <location>
        <begin position="371"/>
        <end position="404"/>
    </location>
</feature>
<dbReference type="OrthoDB" id="49605at2759"/>
<dbReference type="GO" id="GO:0005737">
    <property type="term" value="C:cytoplasm"/>
    <property type="evidence" value="ECO:0007669"/>
    <property type="project" value="TreeGrafter"/>
</dbReference>
<comment type="caution">
    <text evidence="3">The sequence shown here is derived from an EMBL/GenBank/DDBJ whole genome shotgun (WGS) entry which is preliminary data.</text>
</comment>
<reference evidence="3 4" key="1">
    <citation type="submission" date="2016-06" db="EMBL/GenBank/DDBJ databases">
        <title>Evolution of pathogenesis and genome organization in the Tremellales.</title>
        <authorList>
            <person name="Cuomo C."/>
            <person name="Litvintseva A."/>
            <person name="Heitman J."/>
            <person name="Chen Y."/>
            <person name="Sun S."/>
            <person name="Springer D."/>
            <person name="Dromer F."/>
            <person name="Young S."/>
            <person name="Zeng Q."/>
            <person name="Chapman S."/>
            <person name="Gujja S."/>
            <person name="Saif S."/>
            <person name="Birren B."/>
        </authorList>
    </citation>
    <scope>NUCLEOTIDE SEQUENCE [LARGE SCALE GENOMIC DNA]</scope>
    <source>
        <strain evidence="3 4">ATCC 28783</strain>
    </source>
</reference>
<gene>
    <name evidence="3" type="ORF">M231_05243</name>
</gene>
<evidence type="ECO:0000313" key="4">
    <source>
        <dbReference type="Proteomes" id="UP000289152"/>
    </source>
</evidence>
<feature type="domain" description="PUB" evidence="2">
    <location>
        <begin position="76"/>
        <end position="141"/>
    </location>
</feature>
<dbReference type="InParanoid" id="A0A4Q1BIV8"/>
<feature type="compositionally biased region" description="Low complexity" evidence="1">
    <location>
        <begin position="14"/>
        <end position="23"/>
    </location>
</feature>
<dbReference type="EMBL" id="SDIL01000067">
    <property type="protein sequence ID" value="RXK37522.1"/>
    <property type="molecule type" value="Genomic_DNA"/>
</dbReference>
<name>A0A4Q1BIV8_TREME</name>
<dbReference type="AlphaFoldDB" id="A0A4Q1BIV8"/>
<feature type="region of interest" description="Disordered" evidence="1">
    <location>
        <begin position="245"/>
        <end position="358"/>
    </location>
</feature>
<feature type="compositionally biased region" description="Basic and acidic residues" evidence="1">
    <location>
        <begin position="40"/>
        <end position="52"/>
    </location>
</feature>
<dbReference type="Proteomes" id="UP000289152">
    <property type="component" value="Unassembled WGS sequence"/>
</dbReference>
<dbReference type="SMART" id="SM00580">
    <property type="entry name" value="PUG"/>
    <property type="match status" value="1"/>
</dbReference>
<dbReference type="PANTHER" id="PTHR23153:SF38">
    <property type="entry name" value="UBX DOMAIN-CONTAINING PROTEIN 6"/>
    <property type="match status" value="1"/>
</dbReference>